<protein>
    <recommendedName>
        <fullName evidence="5">Flagellar biosynthesis protein FliO</fullName>
    </recommendedName>
</protein>
<feature type="compositionally biased region" description="Low complexity" evidence="1">
    <location>
        <begin position="311"/>
        <end position="323"/>
    </location>
</feature>
<feature type="compositionally biased region" description="Low complexity" evidence="1">
    <location>
        <begin position="333"/>
        <end position="366"/>
    </location>
</feature>
<accession>A0A348FX22</accession>
<dbReference type="InterPro" id="IPR052205">
    <property type="entry name" value="FliO/MopB"/>
</dbReference>
<dbReference type="RefSeq" id="WP_126397395.1">
    <property type="nucleotide sequence ID" value="NZ_AP018907.1"/>
</dbReference>
<feature type="compositionally biased region" description="Pro residues" evidence="1">
    <location>
        <begin position="202"/>
        <end position="211"/>
    </location>
</feature>
<feature type="compositionally biased region" description="Low complexity" evidence="1">
    <location>
        <begin position="107"/>
        <end position="126"/>
    </location>
</feature>
<feature type="compositionally biased region" description="Basic and acidic residues" evidence="1">
    <location>
        <begin position="153"/>
        <end position="170"/>
    </location>
</feature>
<reference evidence="3 4" key="1">
    <citation type="submission" date="2018-08" db="EMBL/GenBank/DDBJ databases">
        <title>Complete genome sequencing of Blastochloris tepida GI.</title>
        <authorList>
            <person name="Tsukatani Y."/>
            <person name="Mori H."/>
        </authorList>
    </citation>
    <scope>NUCLEOTIDE SEQUENCE [LARGE SCALE GENOMIC DNA]</scope>
    <source>
        <strain evidence="3 4">GI</strain>
    </source>
</reference>
<feature type="compositionally biased region" description="Pro residues" evidence="1">
    <location>
        <begin position="276"/>
        <end position="287"/>
    </location>
</feature>
<dbReference type="OrthoDB" id="8456606at2"/>
<dbReference type="PRINTS" id="PR01217">
    <property type="entry name" value="PRICHEXTENSN"/>
</dbReference>
<keyword evidence="4" id="KW-1185">Reference proteome</keyword>
<feature type="compositionally biased region" description="Pro residues" evidence="1">
    <location>
        <begin position="127"/>
        <end position="141"/>
    </location>
</feature>
<evidence type="ECO:0000256" key="1">
    <source>
        <dbReference type="SAM" id="MobiDB-lite"/>
    </source>
</evidence>
<organism evidence="3 4">
    <name type="scientific">Blastochloris tepida</name>
    <dbReference type="NCBI Taxonomy" id="2233851"/>
    <lineage>
        <taxon>Bacteria</taxon>
        <taxon>Pseudomonadati</taxon>
        <taxon>Pseudomonadota</taxon>
        <taxon>Alphaproteobacteria</taxon>
        <taxon>Hyphomicrobiales</taxon>
        <taxon>Blastochloridaceae</taxon>
        <taxon>Blastochloris</taxon>
    </lineage>
</organism>
<gene>
    <name evidence="3" type="ORF">BLTE_05400</name>
</gene>
<evidence type="ECO:0008006" key="5">
    <source>
        <dbReference type="Google" id="ProtNLM"/>
    </source>
</evidence>
<dbReference type="PANTHER" id="PTHR38766">
    <property type="entry name" value="FLAGELLAR PROTEIN FLIO"/>
    <property type="match status" value="1"/>
</dbReference>
<keyword evidence="2" id="KW-1133">Transmembrane helix</keyword>
<feature type="transmembrane region" description="Helical" evidence="2">
    <location>
        <begin position="12"/>
        <end position="33"/>
    </location>
</feature>
<name>A0A348FX22_9HYPH</name>
<dbReference type="AlphaFoldDB" id="A0A348FX22"/>
<evidence type="ECO:0000313" key="4">
    <source>
        <dbReference type="Proteomes" id="UP000266934"/>
    </source>
</evidence>
<feature type="region of interest" description="Disordered" evidence="1">
    <location>
        <begin position="97"/>
        <end position="294"/>
    </location>
</feature>
<keyword evidence="2" id="KW-0472">Membrane</keyword>
<evidence type="ECO:0000256" key="2">
    <source>
        <dbReference type="SAM" id="Phobius"/>
    </source>
</evidence>
<dbReference type="KEGG" id="blag:BLTE_05400"/>
<evidence type="ECO:0000313" key="3">
    <source>
        <dbReference type="EMBL" id="BBF91855.1"/>
    </source>
</evidence>
<dbReference type="EMBL" id="AP018907">
    <property type="protein sequence ID" value="BBF91855.1"/>
    <property type="molecule type" value="Genomic_DNA"/>
</dbReference>
<keyword evidence="2" id="KW-0812">Transmembrane</keyword>
<sequence>MSDILGVELGTFLKYLAALLFVLGLLGGTLFLVRKLGGGTAAGGSGGRGRMPRLGVLDHAVVDARRRLVLIRRDNVEHLIMIGGPTDVVIETGIIRSAPPQREGTQARDAYAEARAGAGPQMAAPQMPAPQMPGAVPPALPAEPLAAPARPDLPPRTEMPLRRERPEPPARPEAPPRAAPARTPEPATRAESILRSLTTPQRPEPAAPAAPAPGLRPLSPTPPPPEFTELERLLQPTRAEPAARKPLGDIRPQPAAAPATPPAPEPRLEPRVILPAAPPATTPPAPAAPAVAPPTIATPTVAAPIVAAPSVSTAPATPAAAPAPTIPAPTIPAPTVAAPAAEAPSAPAAPAAATPAPEAPAQAAAGPTPPAEPDDKAGRTVFDNLEDEMASLLGRGGNRP</sequence>
<dbReference type="PANTHER" id="PTHR38766:SF1">
    <property type="entry name" value="FLAGELLAR PROTEIN FLIO"/>
    <property type="match status" value="1"/>
</dbReference>
<proteinExistence type="predicted"/>
<feature type="region of interest" description="Disordered" evidence="1">
    <location>
        <begin position="311"/>
        <end position="400"/>
    </location>
</feature>
<dbReference type="Proteomes" id="UP000266934">
    <property type="component" value="Chromosome"/>
</dbReference>
<feature type="compositionally biased region" description="Low complexity" evidence="1">
    <location>
        <begin position="179"/>
        <end position="191"/>
    </location>
</feature>